<reference evidence="10 11" key="1">
    <citation type="journal article" date="2014" name="Genome Announc.">
        <title>Genome Sequence and Methylome of Soil Bacterium Gemmatirosa kalamazoonensis KBS708T, a Member of the Rarely Cultivated Gemmatimonadetes Phylum.</title>
        <authorList>
            <person name="Debruyn J.M."/>
            <person name="Radosevich M."/>
            <person name="Wommack K.E."/>
            <person name="Polson S.W."/>
            <person name="Hauser L.J."/>
            <person name="Fawaz M.N."/>
            <person name="Korlach J."/>
            <person name="Tsai Y.C."/>
        </authorList>
    </citation>
    <scope>NUCLEOTIDE SEQUENCE [LARGE SCALE GENOMIC DNA]</scope>
    <source>
        <strain evidence="10 11">KBS708</strain>
    </source>
</reference>
<dbReference type="EC" id="2.7.13.3" evidence="2"/>
<keyword evidence="7" id="KW-0175">Coiled coil</keyword>
<dbReference type="PATRIC" id="fig|861299.3.peg.2858"/>
<dbReference type="FunFam" id="3.30.565.10:FF:000049">
    <property type="entry name" value="Two-component sensor histidine kinase"/>
    <property type="match status" value="1"/>
</dbReference>
<dbReference type="PANTHER" id="PTHR43711:SF1">
    <property type="entry name" value="HISTIDINE KINASE 1"/>
    <property type="match status" value="1"/>
</dbReference>
<dbReference type="PROSITE" id="PS50109">
    <property type="entry name" value="HIS_KIN"/>
    <property type="match status" value="1"/>
</dbReference>
<dbReference type="CDD" id="cd00082">
    <property type="entry name" value="HisKA"/>
    <property type="match status" value="1"/>
</dbReference>
<dbReference type="InterPro" id="IPR036890">
    <property type="entry name" value="HATPase_C_sf"/>
</dbReference>
<dbReference type="AlphaFoldDB" id="W0RLN4"/>
<feature type="domain" description="PAS" evidence="9">
    <location>
        <begin position="367"/>
        <end position="402"/>
    </location>
</feature>
<evidence type="ECO:0000256" key="3">
    <source>
        <dbReference type="ARBA" id="ARBA00022553"/>
    </source>
</evidence>
<dbReference type="HOGENOM" id="CLU_363995_0_0_0"/>
<protein>
    <recommendedName>
        <fullName evidence="2">histidine kinase</fullName>
        <ecNumber evidence="2">2.7.13.3</ecNumber>
    </recommendedName>
</protein>
<sequence length="767" mass="82598">MAESSTSGSDTALRGDRLEAFLAELAAAPGAQAAAQCLTDTFAAETGVRRVLLYVLEEGEGALRLLAATPRRDDAQGVPARVVRDDAATQPLFAAALSLLPMAGDEAAEPSALGRGAWLAVPLPQPRLSWSSPPLPVEIAMERASTGWRPVMPSHGERRGRVGLAPLGVAALELADASDAREVVEALLPAATLAGPIVSRGLAVEQYRETAERLDRQHDLLAQLIDSLPDPVVLAPPGPWAETPVLVQNRRAARLLDASPPRDAVTEPIDEAAAEERRRVVAANNAALGAAVAQDATHDARELSLRDPENGAELRFELCDHALHGAPDRNGARLLVLRDVTALRGADAQLQRQVQRARSAEREATRERDRLNRILDYVADPIIVTDDAGHVVECNQQAQKLLLAGASAEGDDEESRVRRDANLQAFTAFVRALPDAGATSRARLTLVQPATGNPLPVEVVAGTVLDPEGEPPVVVSVLHDLTTHVENERLYEELKRFSAVLEARVRAATADLAEQNAQLQWQSEELERANRLKSEFLASVSHELRTPINALIGYTALLRDHVYGDLTPKQEDGLRRIHTSAEHLLALINDILDLARIEAGKIAVSLERVAIGPLLRDATMQTETLARGKGLEFRLEIPGEPLVVRTDPEKFRQVLGNLLSNALKFTANGSIVVRARREADRVRVDVADTGIGIRTEDLGAIWDDFRQLDQSRTREYGGTGLGLSIVRKLADRLDARVSVSSAPDEGSVFSVSLPAADDAPVPAEEAA</sequence>
<dbReference type="InterPro" id="IPR005467">
    <property type="entry name" value="His_kinase_dom"/>
</dbReference>
<dbReference type="InParanoid" id="W0RLN4"/>
<dbReference type="FunFam" id="1.10.287.130:FF:000001">
    <property type="entry name" value="Two-component sensor histidine kinase"/>
    <property type="match status" value="1"/>
</dbReference>
<evidence type="ECO:0000256" key="4">
    <source>
        <dbReference type="ARBA" id="ARBA00022679"/>
    </source>
</evidence>
<dbReference type="InterPro" id="IPR013767">
    <property type="entry name" value="PAS_fold"/>
</dbReference>
<evidence type="ECO:0000256" key="6">
    <source>
        <dbReference type="ARBA" id="ARBA00023012"/>
    </source>
</evidence>
<dbReference type="RefSeq" id="WP_025411815.1">
    <property type="nucleotide sequence ID" value="NZ_CP007128.1"/>
</dbReference>
<feature type="coiled-coil region" evidence="7">
    <location>
        <begin position="343"/>
        <end position="374"/>
    </location>
</feature>
<evidence type="ECO:0000259" key="9">
    <source>
        <dbReference type="PROSITE" id="PS50112"/>
    </source>
</evidence>
<keyword evidence="11" id="KW-1185">Reference proteome</keyword>
<dbReference type="PROSITE" id="PS50112">
    <property type="entry name" value="PAS"/>
    <property type="match status" value="1"/>
</dbReference>
<dbReference type="InterPro" id="IPR004358">
    <property type="entry name" value="Sig_transdc_His_kin-like_C"/>
</dbReference>
<dbReference type="KEGG" id="gba:J421_2806"/>
<evidence type="ECO:0000313" key="10">
    <source>
        <dbReference type="EMBL" id="AHG90343.1"/>
    </source>
</evidence>
<dbReference type="Pfam" id="PF02518">
    <property type="entry name" value="HATPase_c"/>
    <property type="match status" value="1"/>
</dbReference>
<evidence type="ECO:0000256" key="2">
    <source>
        <dbReference type="ARBA" id="ARBA00012438"/>
    </source>
</evidence>
<accession>W0RLN4</accession>
<dbReference type="PRINTS" id="PR00344">
    <property type="entry name" value="BCTRLSENSOR"/>
</dbReference>
<dbReference type="PANTHER" id="PTHR43711">
    <property type="entry name" value="TWO-COMPONENT HISTIDINE KINASE"/>
    <property type="match status" value="1"/>
</dbReference>
<keyword evidence="3" id="KW-0597">Phosphoprotein</keyword>
<name>W0RLN4_9BACT</name>
<dbReference type="OrthoDB" id="9764438at2"/>
<keyword evidence="4" id="KW-0808">Transferase</keyword>
<dbReference type="Gene3D" id="3.30.450.20">
    <property type="entry name" value="PAS domain"/>
    <property type="match status" value="2"/>
</dbReference>
<dbReference type="Gene3D" id="3.30.565.10">
    <property type="entry name" value="Histidine kinase-like ATPase, C-terminal domain"/>
    <property type="match status" value="1"/>
</dbReference>
<keyword evidence="5" id="KW-0418">Kinase</keyword>
<proteinExistence type="predicted"/>
<dbReference type="CDD" id="cd16922">
    <property type="entry name" value="HATPase_EvgS-ArcB-TorS-like"/>
    <property type="match status" value="1"/>
</dbReference>
<dbReference type="SUPFAM" id="SSF47384">
    <property type="entry name" value="Homodimeric domain of signal transducing histidine kinase"/>
    <property type="match status" value="1"/>
</dbReference>
<evidence type="ECO:0000256" key="7">
    <source>
        <dbReference type="SAM" id="Coils"/>
    </source>
</evidence>
<dbReference type="Proteomes" id="UP000019151">
    <property type="component" value="Chromosome"/>
</dbReference>
<evidence type="ECO:0000256" key="1">
    <source>
        <dbReference type="ARBA" id="ARBA00000085"/>
    </source>
</evidence>
<gene>
    <name evidence="10" type="ORF">J421_2806</name>
</gene>
<dbReference type="SMART" id="SM00387">
    <property type="entry name" value="HATPase_c"/>
    <property type="match status" value="1"/>
</dbReference>
<dbReference type="InterPro" id="IPR035965">
    <property type="entry name" value="PAS-like_dom_sf"/>
</dbReference>
<dbReference type="GO" id="GO:0006355">
    <property type="term" value="P:regulation of DNA-templated transcription"/>
    <property type="evidence" value="ECO:0007669"/>
    <property type="project" value="InterPro"/>
</dbReference>
<dbReference type="eggNOG" id="COG5002">
    <property type="taxonomic scope" value="Bacteria"/>
</dbReference>
<feature type="coiled-coil region" evidence="7">
    <location>
        <begin position="498"/>
        <end position="532"/>
    </location>
</feature>
<dbReference type="NCBIfam" id="TIGR00229">
    <property type="entry name" value="sensory_box"/>
    <property type="match status" value="1"/>
</dbReference>
<feature type="domain" description="Histidine kinase" evidence="8">
    <location>
        <begin position="539"/>
        <end position="757"/>
    </location>
</feature>
<dbReference type="InterPro" id="IPR003594">
    <property type="entry name" value="HATPase_dom"/>
</dbReference>
<keyword evidence="6" id="KW-0902">Two-component regulatory system</keyword>
<dbReference type="Gene3D" id="1.10.287.130">
    <property type="match status" value="1"/>
</dbReference>
<dbReference type="InterPro" id="IPR003661">
    <property type="entry name" value="HisK_dim/P_dom"/>
</dbReference>
<evidence type="ECO:0000256" key="5">
    <source>
        <dbReference type="ARBA" id="ARBA00022777"/>
    </source>
</evidence>
<dbReference type="SUPFAM" id="SSF55874">
    <property type="entry name" value="ATPase domain of HSP90 chaperone/DNA topoisomerase II/histidine kinase"/>
    <property type="match status" value="1"/>
</dbReference>
<comment type="catalytic activity">
    <reaction evidence="1">
        <text>ATP + protein L-histidine = ADP + protein N-phospho-L-histidine.</text>
        <dbReference type="EC" id="2.7.13.3"/>
    </reaction>
</comment>
<dbReference type="STRING" id="861299.J421_2806"/>
<dbReference type="SMART" id="SM00091">
    <property type="entry name" value="PAS"/>
    <property type="match status" value="2"/>
</dbReference>
<dbReference type="SUPFAM" id="SSF55785">
    <property type="entry name" value="PYP-like sensor domain (PAS domain)"/>
    <property type="match status" value="1"/>
</dbReference>
<dbReference type="SMART" id="SM00388">
    <property type="entry name" value="HisKA"/>
    <property type="match status" value="1"/>
</dbReference>
<organism evidence="10 11">
    <name type="scientific">Gemmatirosa kalamazoonensis</name>
    <dbReference type="NCBI Taxonomy" id="861299"/>
    <lineage>
        <taxon>Bacteria</taxon>
        <taxon>Pseudomonadati</taxon>
        <taxon>Gemmatimonadota</taxon>
        <taxon>Gemmatimonadia</taxon>
        <taxon>Gemmatimonadales</taxon>
        <taxon>Gemmatimonadaceae</taxon>
        <taxon>Gemmatirosa</taxon>
    </lineage>
</organism>
<dbReference type="Pfam" id="PF00989">
    <property type="entry name" value="PAS"/>
    <property type="match status" value="1"/>
</dbReference>
<dbReference type="Pfam" id="PF00512">
    <property type="entry name" value="HisKA"/>
    <property type="match status" value="1"/>
</dbReference>
<evidence type="ECO:0000259" key="8">
    <source>
        <dbReference type="PROSITE" id="PS50109"/>
    </source>
</evidence>
<dbReference type="InterPro" id="IPR000014">
    <property type="entry name" value="PAS"/>
</dbReference>
<dbReference type="EMBL" id="CP007128">
    <property type="protein sequence ID" value="AHG90343.1"/>
    <property type="molecule type" value="Genomic_DNA"/>
</dbReference>
<evidence type="ECO:0000313" key="11">
    <source>
        <dbReference type="Proteomes" id="UP000019151"/>
    </source>
</evidence>
<dbReference type="InterPro" id="IPR050736">
    <property type="entry name" value="Sensor_HK_Regulatory"/>
</dbReference>
<dbReference type="GO" id="GO:0000155">
    <property type="term" value="F:phosphorelay sensor kinase activity"/>
    <property type="evidence" value="ECO:0007669"/>
    <property type="project" value="InterPro"/>
</dbReference>
<dbReference type="CDD" id="cd00130">
    <property type="entry name" value="PAS"/>
    <property type="match status" value="1"/>
</dbReference>
<dbReference type="InterPro" id="IPR036097">
    <property type="entry name" value="HisK_dim/P_sf"/>
</dbReference>